<dbReference type="Pfam" id="PF02472">
    <property type="entry name" value="ExbD"/>
    <property type="match status" value="1"/>
</dbReference>
<keyword evidence="7" id="KW-0997">Cell inner membrane</keyword>
<evidence type="ECO:0000256" key="12">
    <source>
        <dbReference type="RuleBase" id="RU003879"/>
    </source>
</evidence>
<keyword evidence="15" id="KW-1185">Reference proteome</keyword>
<evidence type="ECO:0000313" key="14">
    <source>
        <dbReference type="EMBL" id="MDY0743323.1"/>
    </source>
</evidence>
<evidence type="ECO:0000256" key="9">
    <source>
        <dbReference type="ARBA" id="ARBA00022927"/>
    </source>
</evidence>
<comment type="caution">
    <text evidence="14">The sequence shown here is derived from an EMBL/GenBank/DDBJ whole genome shotgun (WGS) entry which is preliminary data.</text>
</comment>
<protein>
    <submittedName>
        <fullName evidence="14">Biopolymer transporter ExbD</fullName>
    </submittedName>
</protein>
<keyword evidence="8 12" id="KW-0812">Transmembrane</keyword>
<evidence type="ECO:0000256" key="3">
    <source>
        <dbReference type="ARBA" id="ARBA00005811"/>
    </source>
</evidence>
<keyword evidence="6" id="KW-1003">Cell membrane</keyword>
<comment type="subunit">
    <text evidence="4">The accessory proteins ExbB and ExbD seem to form a complex with TonB.</text>
</comment>
<evidence type="ECO:0000256" key="2">
    <source>
        <dbReference type="ARBA" id="ARBA00004249"/>
    </source>
</evidence>
<name>A0ABU5DAT0_9BURK</name>
<feature type="transmembrane region" description="Helical" evidence="13">
    <location>
        <begin position="21"/>
        <end position="44"/>
    </location>
</feature>
<reference evidence="14 15" key="1">
    <citation type="submission" date="2023-11" db="EMBL/GenBank/DDBJ databases">
        <title>Paucibacter sp. nov., isolated from fresh soil in Korea.</title>
        <authorList>
            <person name="Le N.T.T."/>
        </authorList>
    </citation>
    <scope>NUCLEOTIDE SEQUENCE [LARGE SCALE GENOMIC DNA]</scope>
    <source>
        <strain evidence="14 15">R3-3</strain>
    </source>
</reference>
<dbReference type="PANTHER" id="PTHR30558">
    <property type="entry name" value="EXBD MEMBRANE COMPONENT OF PMF-DRIVEN MACROMOLECULE IMPORT SYSTEM"/>
    <property type="match status" value="1"/>
</dbReference>
<comment type="subcellular location">
    <subcellularLocation>
        <location evidence="2">Cell inner membrane</location>
        <topology evidence="2">Single-pass type II membrane protein</topology>
    </subcellularLocation>
    <subcellularLocation>
        <location evidence="12">Cell membrane</location>
        <topology evidence="12">Single-pass type II membrane protein</topology>
    </subcellularLocation>
</comment>
<evidence type="ECO:0000256" key="6">
    <source>
        <dbReference type="ARBA" id="ARBA00022475"/>
    </source>
</evidence>
<organism evidence="14 15">
    <name type="scientific">Roseateles agri</name>
    <dbReference type="NCBI Taxonomy" id="3098619"/>
    <lineage>
        <taxon>Bacteria</taxon>
        <taxon>Pseudomonadati</taxon>
        <taxon>Pseudomonadota</taxon>
        <taxon>Betaproteobacteria</taxon>
        <taxon>Burkholderiales</taxon>
        <taxon>Sphaerotilaceae</taxon>
        <taxon>Roseateles</taxon>
    </lineage>
</organism>
<keyword evidence="10 13" id="KW-1133">Transmembrane helix</keyword>
<evidence type="ECO:0000256" key="11">
    <source>
        <dbReference type="ARBA" id="ARBA00023136"/>
    </source>
</evidence>
<evidence type="ECO:0000256" key="1">
    <source>
        <dbReference type="ARBA" id="ARBA00003540"/>
    </source>
</evidence>
<evidence type="ECO:0000256" key="10">
    <source>
        <dbReference type="ARBA" id="ARBA00022989"/>
    </source>
</evidence>
<gene>
    <name evidence="14" type="ORF">SNE35_02340</name>
</gene>
<dbReference type="Gene3D" id="3.30.420.270">
    <property type="match status" value="1"/>
</dbReference>
<evidence type="ECO:0000256" key="7">
    <source>
        <dbReference type="ARBA" id="ARBA00022519"/>
    </source>
</evidence>
<evidence type="ECO:0000256" key="13">
    <source>
        <dbReference type="SAM" id="Phobius"/>
    </source>
</evidence>
<dbReference type="InterPro" id="IPR003400">
    <property type="entry name" value="ExbD"/>
</dbReference>
<comment type="similarity">
    <text evidence="3 12">Belongs to the ExbD/TolR family.</text>
</comment>
<keyword evidence="5 12" id="KW-0813">Transport</keyword>
<comment type="function">
    <text evidence="1">Involved in the TonB-dependent energy-dependent transport of various receptor-bound substrates.</text>
</comment>
<evidence type="ECO:0000256" key="4">
    <source>
        <dbReference type="ARBA" id="ARBA00011471"/>
    </source>
</evidence>
<evidence type="ECO:0000256" key="5">
    <source>
        <dbReference type="ARBA" id="ARBA00022448"/>
    </source>
</evidence>
<evidence type="ECO:0000313" key="15">
    <source>
        <dbReference type="Proteomes" id="UP001285263"/>
    </source>
</evidence>
<evidence type="ECO:0000256" key="8">
    <source>
        <dbReference type="ARBA" id="ARBA00022692"/>
    </source>
</evidence>
<dbReference type="EMBL" id="JAXCLA010000001">
    <property type="protein sequence ID" value="MDY0743323.1"/>
    <property type="molecule type" value="Genomic_DNA"/>
</dbReference>
<accession>A0ABU5DAT0</accession>
<keyword evidence="11 13" id="KW-0472">Membrane</keyword>
<sequence length="133" mass="14367">MQVNTEAKPYDTINVTPMLDLAYVLLVVFILMTTASVQGLSITLPKPSNKPSTEHHELKIVQVMPDGALLLNGVALSMGELESQLQAAHGRDAQMTVAIKGHTKARYEGVIAIVDLCNKLQINMALVTSRIGT</sequence>
<proteinExistence type="inferred from homology"/>
<keyword evidence="9 12" id="KW-0653">Protein transport</keyword>
<dbReference type="Proteomes" id="UP001285263">
    <property type="component" value="Unassembled WGS sequence"/>
</dbReference>
<dbReference type="PANTHER" id="PTHR30558:SF12">
    <property type="entry name" value="BIOPOLYMER TRANSPORT PROTEIN EXBD"/>
    <property type="match status" value="1"/>
</dbReference>
<dbReference type="RefSeq" id="WP_320421191.1">
    <property type="nucleotide sequence ID" value="NZ_JAXCLA010000001.1"/>
</dbReference>